<sequence length="183" mass="19834">MNRSNNRDENDDLALSLLPESVLPGNGADDKDEKQDLSIRVWIETNKIWQIAGLAIFRLYLINTPVFSRLTSFTMNVITQAFAGHLGEVELTAISIANTLIVGFIFGLLLGMASAIETLCGQAFGAKRYHMLGIILAEVMDLVVSMLLCPLTSLHIHHSTARADQRGGGGVVRSGGTVAQRGR</sequence>
<evidence type="ECO:0000256" key="3">
    <source>
        <dbReference type="SAM" id="Phobius"/>
    </source>
</evidence>
<dbReference type="GO" id="GO:0042910">
    <property type="term" value="F:xenobiotic transmembrane transporter activity"/>
    <property type="evidence" value="ECO:0007669"/>
    <property type="project" value="InterPro"/>
</dbReference>
<proteinExistence type="inferred from homology"/>
<dbReference type="Pfam" id="PF01554">
    <property type="entry name" value="MatE"/>
    <property type="match status" value="1"/>
</dbReference>
<dbReference type="STRING" id="106549.A0A540NNU2"/>
<keyword evidence="3" id="KW-1133">Transmembrane helix</keyword>
<protein>
    <submittedName>
        <fullName evidence="4">Uncharacterized protein</fullName>
    </submittedName>
</protein>
<dbReference type="GO" id="GO:0015297">
    <property type="term" value="F:antiporter activity"/>
    <property type="evidence" value="ECO:0007669"/>
    <property type="project" value="InterPro"/>
</dbReference>
<evidence type="ECO:0000256" key="2">
    <source>
        <dbReference type="SAM" id="MobiDB-lite"/>
    </source>
</evidence>
<keyword evidence="3" id="KW-0472">Membrane</keyword>
<evidence type="ECO:0000313" key="4">
    <source>
        <dbReference type="EMBL" id="TQE12714.1"/>
    </source>
</evidence>
<keyword evidence="5" id="KW-1185">Reference proteome</keyword>
<reference evidence="4 5" key="1">
    <citation type="journal article" date="2019" name="G3 (Bethesda)">
        <title>Sequencing of a Wild Apple (Malus baccata) Genome Unravels the Differences Between Cultivated and Wild Apple Species Regarding Disease Resistance and Cold Tolerance.</title>
        <authorList>
            <person name="Chen X."/>
        </authorList>
    </citation>
    <scope>NUCLEOTIDE SEQUENCE [LARGE SCALE GENOMIC DNA]</scope>
    <source>
        <strain evidence="5">cv. Shandingzi</strain>
        <tissue evidence="4">Leaves</tissue>
    </source>
</reference>
<dbReference type="EMBL" id="VIEB01000017">
    <property type="protein sequence ID" value="TQE12714.1"/>
    <property type="molecule type" value="Genomic_DNA"/>
</dbReference>
<dbReference type="Proteomes" id="UP000315295">
    <property type="component" value="Unassembled WGS sequence"/>
</dbReference>
<name>A0A540NNU2_MALBA</name>
<evidence type="ECO:0000313" key="5">
    <source>
        <dbReference type="Proteomes" id="UP000315295"/>
    </source>
</evidence>
<evidence type="ECO:0000256" key="1">
    <source>
        <dbReference type="ARBA" id="ARBA00010199"/>
    </source>
</evidence>
<comment type="similarity">
    <text evidence="1">Belongs to the multi antimicrobial extrusion (MATE) (TC 2.A.66.1) family.</text>
</comment>
<organism evidence="4 5">
    <name type="scientific">Malus baccata</name>
    <name type="common">Siberian crab apple</name>
    <name type="synonym">Pyrus baccata</name>
    <dbReference type="NCBI Taxonomy" id="106549"/>
    <lineage>
        <taxon>Eukaryota</taxon>
        <taxon>Viridiplantae</taxon>
        <taxon>Streptophyta</taxon>
        <taxon>Embryophyta</taxon>
        <taxon>Tracheophyta</taxon>
        <taxon>Spermatophyta</taxon>
        <taxon>Magnoliopsida</taxon>
        <taxon>eudicotyledons</taxon>
        <taxon>Gunneridae</taxon>
        <taxon>Pentapetalae</taxon>
        <taxon>rosids</taxon>
        <taxon>fabids</taxon>
        <taxon>Rosales</taxon>
        <taxon>Rosaceae</taxon>
        <taxon>Amygdaloideae</taxon>
        <taxon>Maleae</taxon>
        <taxon>Malus</taxon>
    </lineage>
</organism>
<keyword evidence="3" id="KW-0812">Transmembrane</keyword>
<dbReference type="PANTHER" id="PTHR11206">
    <property type="entry name" value="MULTIDRUG RESISTANCE PROTEIN"/>
    <property type="match status" value="1"/>
</dbReference>
<feature type="transmembrane region" description="Helical" evidence="3">
    <location>
        <begin position="128"/>
        <end position="149"/>
    </location>
</feature>
<feature type="transmembrane region" description="Helical" evidence="3">
    <location>
        <begin position="91"/>
        <end position="116"/>
    </location>
</feature>
<gene>
    <name evidence="4" type="ORF">C1H46_001734</name>
</gene>
<comment type="caution">
    <text evidence="4">The sequence shown here is derived from an EMBL/GenBank/DDBJ whole genome shotgun (WGS) entry which is preliminary data.</text>
</comment>
<dbReference type="AlphaFoldDB" id="A0A540NNU2"/>
<dbReference type="InterPro" id="IPR002528">
    <property type="entry name" value="MATE_fam"/>
</dbReference>
<accession>A0A540NNU2</accession>
<feature type="region of interest" description="Disordered" evidence="2">
    <location>
        <begin position="163"/>
        <end position="183"/>
    </location>
</feature>
<dbReference type="GO" id="GO:0016020">
    <property type="term" value="C:membrane"/>
    <property type="evidence" value="ECO:0007669"/>
    <property type="project" value="InterPro"/>
</dbReference>